<evidence type="ECO:0000313" key="3">
    <source>
        <dbReference type="Proteomes" id="UP000218334"/>
    </source>
</evidence>
<keyword evidence="1" id="KW-0472">Membrane</keyword>
<accession>A0A2H3BBQ9</accession>
<dbReference type="EMBL" id="KZ293433">
    <property type="protein sequence ID" value="PBK68295.1"/>
    <property type="molecule type" value="Genomic_DNA"/>
</dbReference>
<dbReference type="AlphaFoldDB" id="A0A2H3BBQ9"/>
<feature type="transmembrane region" description="Helical" evidence="1">
    <location>
        <begin position="64"/>
        <end position="85"/>
    </location>
</feature>
<proteinExistence type="predicted"/>
<name>A0A2H3BBQ9_9AGAR</name>
<reference evidence="3" key="1">
    <citation type="journal article" date="2017" name="Nat. Ecol. Evol.">
        <title>Genome expansion and lineage-specific genetic innovations in the forest pathogenic fungi Armillaria.</title>
        <authorList>
            <person name="Sipos G."/>
            <person name="Prasanna A.N."/>
            <person name="Walter M.C."/>
            <person name="O'Connor E."/>
            <person name="Balint B."/>
            <person name="Krizsan K."/>
            <person name="Kiss B."/>
            <person name="Hess J."/>
            <person name="Varga T."/>
            <person name="Slot J."/>
            <person name="Riley R."/>
            <person name="Boka B."/>
            <person name="Rigling D."/>
            <person name="Barry K."/>
            <person name="Lee J."/>
            <person name="Mihaltcheva S."/>
            <person name="LaButti K."/>
            <person name="Lipzen A."/>
            <person name="Waldron R."/>
            <person name="Moloney N.M."/>
            <person name="Sperisen C."/>
            <person name="Kredics L."/>
            <person name="Vagvoelgyi C."/>
            <person name="Patrignani A."/>
            <person name="Fitzpatrick D."/>
            <person name="Nagy I."/>
            <person name="Doyle S."/>
            <person name="Anderson J.B."/>
            <person name="Grigoriev I.V."/>
            <person name="Gueldener U."/>
            <person name="Muensterkoetter M."/>
            <person name="Nagy L.G."/>
        </authorList>
    </citation>
    <scope>NUCLEOTIDE SEQUENCE [LARGE SCALE GENOMIC DNA]</scope>
    <source>
        <strain evidence="3">28-4</strain>
    </source>
</reference>
<evidence type="ECO:0000313" key="2">
    <source>
        <dbReference type="EMBL" id="PBK68295.1"/>
    </source>
</evidence>
<organism evidence="2 3">
    <name type="scientific">Armillaria solidipes</name>
    <dbReference type="NCBI Taxonomy" id="1076256"/>
    <lineage>
        <taxon>Eukaryota</taxon>
        <taxon>Fungi</taxon>
        <taxon>Dikarya</taxon>
        <taxon>Basidiomycota</taxon>
        <taxon>Agaricomycotina</taxon>
        <taxon>Agaricomycetes</taxon>
        <taxon>Agaricomycetidae</taxon>
        <taxon>Agaricales</taxon>
        <taxon>Marasmiineae</taxon>
        <taxon>Physalacriaceae</taxon>
        <taxon>Armillaria</taxon>
    </lineage>
</organism>
<evidence type="ECO:0000256" key="1">
    <source>
        <dbReference type="SAM" id="Phobius"/>
    </source>
</evidence>
<keyword evidence="1" id="KW-1133">Transmembrane helix</keyword>
<sequence length="101" mass="11514">MRNPPQGYLERCASWHECIELKSLYKSTDVKQHRMLTYFCRDSFATTIPPPSSTFARFPKNGGLLFISLALLCIFISPLPSFLYYSGCSIASYQALYICVQ</sequence>
<gene>
    <name evidence="2" type="ORF">ARMSODRAFT_213998</name>
</gene>
<protein>
    <submittedName>
        <fullName evidence="2">Uncharacterized protein</fullName>
    </submittedName>
</protein>
<dbReference type="Proteomes" id="UP000218334">
    <property type="component" value="Unassembled WGS sequence"/>
</dbReference>
<keyword evidence="3" id="KW-1185">Reference proteome</keyword>
<keyword evidence="1" id="KW-0812">Transmembrane</keyword>